<evidence type="ECO:0000259" key="1">
    <source>
        <dbReference type="PROSITE" id="PS51186"/>
    </source>
</evidence>
<dbReference type="PANTHER" id="PTHR43305:SF1">
    <property type="entry name" value="FAMILY N-ACETYLTRANSFERASE, PUTATIVE (AFU_ORTHOLOGUE AFUA_2G01380)-RELATED"/>
    <property type="match status" value="1"/>
</dbReference>
<dbReference type="Gene3D" id="3.40.630.30">
    <property type="match status" value="1"/>
</dbReference>
<dbReference type="RefSeq" id="WP_188362439.1">
    <property type="nucleotide sequence ID" value="NZ_BMFG01000007.1"/>
</dbReference>
<sequence>MIAIEPILASDNKVIAQMIRAILIEHNVPKVGTAYADVSLDFMYETYSKPKSSYFKVVKDGKIIGGAGISPLENGPEGVCELQKMYFLPEARGLGLGAMMMDKCLEKASEFGFKQCYLETMPYMTSAQKLYQKYGFVYLDAPMGDTGHCSCPVWMLKEL</sequence>
<dbReference type="CDD" id="cd04301">
    <property type="entry name" value="NAT_SF"/>
    <property type="match status" value="1"/>
</dbReference>
<keyword evidence="3" id="KW-1185">Reference proteome</keyword>
<dbReference type="SUPFAM" id="SSF55729">
    <property type="entry name" value="Acyl-CoA N-acyltransferases (Nat)"/>
    <property type="match status" value="1"/>
</dbReference>
<comment type="caution">
    <text evidence="2">The sequence shown here is derived from an EMBL/GenBank/DDBJ whole genome shotgun (WGS) entry which is preliminary data.</text>
</comment>
<reference evidence="2" key="2">
    <citation type="submission" date="2020-09" db="EMBL/GenBank/DDBJ databases">
        <authorList>
            <person name="Sun Q."/>
            <person name="Zhou Y."/>
        </authorList>
    </citation>
    <scope>NUCLEOTIDE SEQUENCE</scope>
    <source>
        <strain evidence="2">CGMCC 1.12506</strain>
    </source>
</reference>
<dbReference type="InterPro" id="IPR052777">
    <property type="entry name" value="Acetyltransferase_Enz"/>
</dbReference>
<dbReference type="AlphaFoldDB" id="A0A916Y3Z0"/>
<dbReference type="PANTHER" id="PTHR43305">
    <property type="entry name" value="FAMILY N-ACETYLTRANSFERASE, PUTATIVE (AFU_ORTHOLOGUE AFUA_2G01380)-RELATED"/>
    <property type="match status" value="1"/>
</dbReference>
<dbReference type="Proteomes" id="UP000625735">
    <property type="component" value="Unassembled WGS sequence"/>
</dbReference>
<protein>
    <submittedName>
        <fullName evidence="2">N-acetyltransferase</fullName>
    </submittedName>
</protein>
<dbReference type="InterPro" id="IPR000182">
    <property type="entry name" value="GNAT_dom"/>
</dbReference>
<feature type="domain" description="N-acetyltransferase" evidence="1">
    <location>
        <begin position="2"/>
        <end position="159"/>
    </location>
</feature>
<organism evidence="2 3">
    <name type="scientific">Flavobacterium orientale</name>
    <dbReference type="NCBI Taxonomy" id="1756020"/>
    <lineage>
        <taxon>Bacteria</taxon>
        <taxon>Pseudomonadati</taxon>
        <taxon>Bacteroidota</taxon>
        <taxon>Flavobacteriia</taxon>
        <taxon>Flavobacteriales</taxon>
        <taxon>Flavobacteriaceae</taxon>
        <taxon>Flavobacterium</taxon>
    </lineage>
</organism>
<evidence type="ECO:0000313" key="2">
    <source>
        <dbReference type="EMBL" id="GGD29924.1"/>
    </source>
</evidence>
<dbReference type="InterPro" id="IPR016181">
    <property type="entry name" value="Acyl_CoA_acyltransferase"/>
</dbReference>
<dbReference type="PROSITE" id="PS51186">
    <property type="entry name" value="GNAT"/>
    <property type="match status" value="1"/>
</dbReference>
<dbReference type="Pfam" id="PF00583">
    <property type="entry name" value="Acetyltransf_1"/>
    <property type="match status" value="1"/>
</dbReference>
<gene>
    <name evidence="2" type="primary">yjgM</name>
    <name evidence="2" type="ORF">GCM10011343_20160</name>
</gene>
<reference evidence="2" key="1">
    <citation type="journal article" date="2014" name="Int. J. Syst. Evol. Microbiol.">
        <title>Complete genome sequence of Corynebacterium casei LMG S-19264T (=DSM 44701T), isolated from a smear-ripened cheese.</title>
        <authorList>
            <consortium name="US DOE Joint Genome Institute (JGI-PGF)"/>
            <person name="Walter F."/>
            <person name="Albersmeier A."/>
            <person name="Kalinowski J."/>
            <person name="Ruckert C."/>
        </authorList>
    </citation>
    <scope>NUCLEOTIDE SEQUENCE</scope>
    <source>
        <strain evidence="2">CGMCC 1.12506</strain>
    </source>
</reference>
<evidence type="ECO:0000313" key="3">
    <source>
        <dbReference type="Proteomes" id="UP000625735"/>
    </source>
</evidence>
<dbReference type="GO" id="GO:0016747">
    <property type="term" value="F:acyltransferase activity, transferring groups other than amino-acyl groups"/>
    <property type="evidence" value="ECO:0007669"/>
    <property type="project" value="InterPro"/>
</dbReference>
<dbReference type="EMBL" id="BMFG01000007">
    <property type="protein sequence ID" value="GGD29924.1"/>
    <property type="molecule type" value="Genomic_DNA"/>
</dbReference>
<proteinExistence type="predicted"/>
<accession>A0A916Y3Z0</accession>
<name>A0A916Y3Z0_9FLAO</name>